<feature type="domain" description="Methylated-DNA-[protein]-cysteine S-methyltransferase DNA binding" evidence="2">
    <location>
        <begin position="9"/>
        <end position="88"/>
    </location>
</feature>
<dbReference type="Gene3D" id="1.10.10.10">
    <property type="entry name" value="Winged helix-like DNA-binding domain superfamily/Winged helix DNA-binding domain"/>
    <property type="match status" value="1"/>
</dbReference>
<dbReference type="EMBL" id="JABRWJ010000008">
    <property type="protein sequence ID" value="NRF70274.1"/>
    <property type="molecule type" value="Genomic_DNA"/>
</dbReference>
<name>A0ABX2ENX8_9BURK</name>
<dbReference type="PANTHER" id="PTHR42942">
    <property type="entry name" value="6-O-METHYLGUANINE DNA METHYLTRANSFERASE"/>
    <property type="match status" value="1"/>
</dbReference>
<protein>
    <submittedName>
        <fullName evidence="3">MGMT family protein</fullName>
    </submittedName>
</protein>
<reference evidence="3 4" key="1">
    <citation type="submission" date="2020-05" db="EMBL/GenBank/DDBJ databases">
        <title>Aquincola sp. isolate from soil.</title>
        <authorList>
            <person name="Han J."/>
            <person name="Kim D.-U."/>
        </authorList>
    </citation>
    <scope>NUCLEOTIDE SEQUENCE [LARGE SCALE GENOMIC DNA]</scope>
    <source>
        <strain evidence="3 4">S2</strain>
    </source>
</reference>
<dbReference type="Proteomes" id="UP000737171">
    <property type="component" value="Unassembled WGS sequence"/>
</dbReference>
<gene>
    <name evidence="3" type="ORF">HLB44_25015</name>
</gene>
<sequence length="107" mass="12027">MNETEGRNARVYAVVQRIPRGRVLTYGQVAAAAGLGAMARQVGYALHALPDHSPVPWHRVVNARGEISRRSVPGAELEQRIRLELEGVKFDARGRVRREWLSMEKAR</sequence>
<dbReference type="PANTHER" id="PTHR42942:SF1">
    <property type="entry name" value="ALKYLTRANSFERASE-LIKE PROTEIN 1"/>
    <property type="match status" value="1"/>
</dbReference>
<evidence type="ECO:0000259" key="2">
    <source>
        <dbReference type="Pfam" id="PF01035"/>
    </source>
</evidence>
<dbReference type="InterPro" id="IPR052520">
    <property type="entry name" value="ATL_DNA_repair"/>
</dbReference>
<organism evidence="3 4">
    <name type="scientific">Pseudaquabacterium terrae</name>
    <dbReference type="NCBI Taxonomy" id="2732868"/>
    <lineage>
        <taxon>Bacteria</taxon>
        <taxon>Pseudomonadati</taxon>
        <taxon>Pseudomonadota</taxon>
        <taxon>Betaproteobacteria</taxon>
        <taxon>Burkholderiales</taxon>
        <taxon>Sphaerotilaceae</taxon>
        <taxon>Pseudaquabacterium</taxon>
    </lineage>
</organism>
<dbReference type="CDD" id="cd06445">
    <property type="entry name" value="ATase"/>
    <property type="match status" value="1"/>
</dbReference>
<evidence type="ECO:0000256" key="1">
    <source>
        <dbReference type="ARBA" id="ARBA00022763"/>
    </source>
</evidence>
<keyword evidence="4" id="KW-1185">Reference proteome</keyword>
<evidence type="ECO:0000313" key="4">
    <source>
        <dbReference type="Proteomes" id="UP000737171"/>
    </source>
</evidence>
<comment type="caution">
    <text evidence="3">The sequence shown here is derived from an EMBL/GenBank/DDBJ whole genome shotgun (WGS) entry which is preliminary data.</text>
</comment>
<evidence type="ECO:0000313" key="3">
    <source>
        <dbReference type="EMBL" id="NRF70274.1"/>
    </source>
</evidence>
<proteinExistence type="predicted"/>
<dbReference type="InterPro" id="IPR036217">
    <property type="entry name" value="MethylDNA_cys_MeTrfase_DNAb"/>
</dbReference>
<accession>A0ABX2ENX8</accession>
<dbReference type="InterPro" id="IPR014048">
    <property type="entry name" value="MethylDNA_cys_MeTrfase_DNA-bd"/>
</dbReference>
<dbReference type="InterPro" id="IPR036388">
    <property type="entry name" value="WH-like_DNA-bd_sf"/>
</dbReference>
<dbReference type="Pfam" id="PF01035">
    <property type="entry name" value="DNA_binding_1"/>
    <property type="match status" value="1"/>
</dbReference>
<dbReference type="SUPFAM" id="SSF46767">
    <property type="entry name" value="Methylated DNA-protein cysteine methyltransferase, C-terminal domain"/>
    <property type="match status" value="1"/>
</dbReference>
<keyword evidence="1" id="KW-0227">DNA damage</keyword>